<keyword evidence="1" id="KW-1133">Transmembrane helix</keyword>
<keyword evidence="1" id="KW-0472">Membrane</keyword>
<gene>
    <name evidence="2" type="ORF">GALL_358810</name>
</gene>
<sequence>MASATEQPSLAADLAMYPHPRGFLVRLAQRRSTLVVGRREAAALRTCDGSRTVGQIKEQLASEFSAREIEKFLVLAEANDLLETDEPVRSSRGSLLQWRIASVRVVSLFRDGRVARSAARWIYLALAPAVAAVWWILARSGIAVLTQLLAVQYTDWRTIAELVLAIVVIGAVHESAHALTIVSRGGRVFEVGLLLNYFVPAFYVDISGIELLPTKVQRIQVWMAGLAAQVSLFAVGLALQTASFTPAWLRPVLVVVNATNLALFVLNSLFFVKMDGYYVSQELLEIRPLDRVGLAMSVQPVAAGPDLLEKVTALVAGIYIWGYVPLFLMNAVAAIVMTRLHVSRGILDAILISSMSVGGTVLLVRAMRTRATRTRAAAVIRTRVQGADSARPV</sequence>
<accession>A0A1J5QQZ4</accession>
<reference evidence="2" key="1">
    <citation type="submission" date="2016-10" db="EMBL/GenBank/DDBJ databases">
        <title>Sequence of Gallionella enrichment culture.</title>
        <authorList>
            <person name="Poehlein A."/>
            <person name="Muehling M."/>
            <person name="Daniel R."/>
        </authorList>
    </citation>
    <scope>NUCLEOTIDE SEQUENCE</scope>
</reference>
<evidence type="ECO:0000313" key="2">
    <source>
        <dbReference type="EMBL" id="OIQ82340.1"/>
    </source>
</evidence>
<evidence type="ECO:0008006" key="3">
    <source>
        <dbReference type="Google" id="ProtNLM"/>
    </source>
</evidence>
<dbReference type="AlphaFoldDB" id="A0A1J5QQZ4"/>
<organism evidence="2">
    <name type="scientific">mine drainage metagenome</name>
    <dbReference type="NCBI Taxonomy" id="410659"/>
    <lineage>
        <taxon>unclassified sequences</taxon>
        <taxon>metagenomes</taxon>
        <taxon>ecological metagenomes</taxon>
    </lineage>
</organism>
<protein>
    <recommendedName>
        <fullName evidence="3">Peptidase family M50</fullName>
    </recommendedName>
</protein>
<feature type="transmembrane region" description="Helical" evidence="1">
    <location>
        <begin position="121"/>
        <end position="142"/>
    </location>
</feature>
<feature type="transmembrane region" description="Helical" evidence="1">
    <location>
        <begin position="162"/>
        <end position="182"/>
    </location>
</feature>
<keyword evidence="1" id="KW-0812">Transmembrane</keyword>
<evidence type="ECO:0000256" key="1">
    <source>
        <dbReference type="SAM" id="Phobius"/>
    </source>
</evidence>
<feature type="transmembrane region" description="Helical" evidence="1">
    <location>
        <begin position="349"/>
        <end position="367"/>
    </location>
</feature>
<feature type="transmembrane region" description="Helical" evidence="1">
    <location>
        <begin position="194"/>
        <end position="213"/>
    </location>
</feature>
<feature type="transmembrane region" description="Helical" evidence="1">
    <location>
        <begin position="219"/>
        <end position="239"/>
    </location>
</feature>
<feature type="transmembrane region" description="Helical" evidence="1">
    <location>
        <begin position="318"/>
        <end position="337"/>
    </location>
</feature>
<feature type="transmembrane region" description="Helical" evidence="1">
    <location>
        <begin position="251"/>
        <end position="272"/>
    </location>
</feature>
<name>A0A1J5QQZ4_9ZZZZ</name>
<proteinExistence type="predicted"/>
<dbReference type="EMBL" id="MLJW01000816">
    <property type="protein sequence ID" value="OIQ82340.1"/>
    <property type="molecule type" value="Genomic_DNA"/>
</dbReference>
<comment type="caution">
    <text evidence="2">The sequence shown here is derived from an EMBL/GenBank/DDBJ whole genome shotgun (WGS) entry which is preliminary data.</text>
</comment>